<accession>A0A0C2T1Z4</accession>
<evidence type="ECO:0000313" key="2">
    <source>
        <dbReference type="Proteomes" id="UP000054549"/>
    </source>
</evidence>
<dbReference type="Proteomes" id="UP000054549">
    <property type="component" value="Unassembled WGS sequence"/>
</dbReference>
<dbReference type="HOGENOM" id="CLU_2589237_0_0_1"/>
<name>A0A0C2T1Z4_AMAMK</name>
<gene>
    <name evidence="1" type="ORF">M378DRAFT_168096</name>
</gene>
<evidence type="ECO:0000313" key="1">
    <source>
        <dbReference type="EMBL" id="KIL60489.1"/>
    </source>
</evidence>
<dbReference type="EMBL" id="KN818298">
    <property type="protein sequence ID" value="KIL60489.1"/>
    <property type="molecule type" value="Genomic_DNA"/>
</dbReference>
<protein>
    <submittedName>
        <fullName evidence="1">Uncharacterized protein</fullName>
    </submittedName>
</protein>
<reference evidence="1 2" key="1">
    <citation type="submission" date="2014-04" db="EMBL/GenBank/DDBJ databases">
        <title>Evolutionary Origins and Diversification of the Mycorrhizal Mutualists.</title>
        <authorList>
            <consortium name="DOE Joint Genome Institute"/>
            <consortium name="Mycorrhizal Genomics Consortium"/>
            <person name="Kohler A."/>
            <person name="Kuo A."/>
            <person name="Nagy L.G."/>
            <person name="Floudas D."/>
            <person name="Copeland A."/>
            <person name="Barry K.W."/>
            <person name="Cichocki N."/>
            <person name="Veneault-Fourrey C."/>
            <person name="LaButti K."/>
            <person name="Lindquist E.A."/>
            <person name="Lipzen A."/>
            <person name="Lundell T."/>
            <person name="Morin E."/>
            <person name="Murat C."/>
            <person name="Riley R."/>
            <person name="Ohm R."/>
            <person name="Sun H."/>
            <person name="Tunlid A."/>
            <person name="Henrissat B."/>
            <person name="Grigoriev I.V."/>
            <person name="Hibbett D.S."/>
            <person name="Martin F."/>
        </authorList>
    </citation>
    <scope>NUCLEOTIDE SEQUENCE [LARGE SCALE GENOMIC DNA]</scope>
    <source>
        <strain evidence="1 2">Koide BX008</strain>
    </source>
</reference>
<dbReference type="InParanoid" id="A0A0C2T1Z4"/>
<dbReference type="AlphaFoldDB" id="A0A0C2T1Z4"/>
<keyword evidence="2" id="KW-1185">Reference proteome</keyword>
<sequence length="80" mass="9061">MPHACLMEKNPNIHLSRSILYSFHGHGAYTYRELPNIVNETPCQSQVVANIPSGILQWAVNNGCVVLTNCRCFDHNVLFY</sequence>
<organism evidence="1 2">
    <name type="scientific">Amanita muscaria (strain Koide BX008)</name>
    <dbReference type="NCBI Taxonomy" id="946122"/>
    <lineage>
        <taxon>Eukaryota</taxon>
        <taxon>Fungi</taxon>
        <taxon>Dikarya</taxon>
        <taxon>Basidiomycota</taxon>
        <taxon>Agaricomycotina</taxon>
        <taxon>Agaricomycetes</taxon>
        <taxon>Agaricomycetidae</taxon>
        <taxon>Agaricales</taxon>
        <taxon>Pluteineae</taxon>
        <taxon>Amanitaceae</taxon>
        <taxon>Amanita</taxon>
    </lineage>
</organism>
<proteinExistence type="predicted"/>